<accession>A0A7W8VE63</accession>
<keyword evidence="3" id="KW-0238">DNA-binding</keyword>
<dbReference type="InterPro" id="IPR026281">
    <property type="entry name" value="HTH_RamB"/>
</dbReference>
<keyword evidence="7" id="KW-1185">Reference proteome</keyword>
<evidence type="ECO:0000256" key="1">
    <source>
        <dbReference type="ARBA" id="ARBA00007227"/>
    </source>
</evidence>
<evidence type="ECO:0000313" key="7">
    <source>
        <dbReference type="Proteomes" id="UP000572635"/>
    </source>
</evidence>
<dbReference type="Pfam" id="PF09856">
    <property type="entry name" value="ScfRs"/>
    <property type="match status" value="1"/>
</dbReference>
<dbReference type="InterPro" id="IPR018653">
    <property type="entry name" value="ScfR_C"/>
</dbReference>
<dbReference type="GO" id="GO:0003700">
    <property type="term" value="F:DNA-binding transcription factor activity"/>
    <property type="evidence" value="ECO:0007669"/>
    <property type="project" value="TreeGrafter"/>
</dbReference>
<proteinExistence type="inferred from homology"/>
<dbReference type="Pfam" id="PF01381">
    <property type="entry name" value="HTH_3"/>
    <property type="match status" value="1"/>
</dbReference>
<dbReference type="InterPro" id="IPR050807">
    <property type="entry name" value="TransReg_Diox_bact_type"/>
</dbReference>
<keyword evidence="4" id="KW-0804">Transcription</keyword>
<dbReference type="CDD" id="cd00093">
    <property type="entry name" value="HTH_XRE"/>
    <property type="match status" value="1"/>
</dbReference>
<comment type="similarity">
    <text evidence="1">Belongs to the short-chain fatty acyl-CoA assimilation regulator (ScfR) family.</text>
</comment>
<sequence>MRKVFAGARLRGLRQERSLKQVEMARELGVSPSYLNQMERNHRPLSVPVLLRLAEAFGVDPGFFSESGTARLIAELREALPEASAEDLDELAGSLPSVARSVLALHRRYRDASGQAAALAEVRDGGAGPAEPMAYEQVRDFFYARRNYVGELDELAEELAAGRSAERRLAERHGVRVVTGPPGAEEHRKRGYDPAARVLTLPARLTPGQREFQAATQLAFLEHGPLLAELAQGEELRTRQARQLARIGLANYFAGAFILPYGAFLDAAEARRYDIGLLADAFGVGFETVCHRLSTLQRPGRKGVPFSFVRVDRAGNMSKRQSATGFHFSRAGGTCPLWNVYAAFASPGEVKTQIAQMPDGRSYFWVARTVGGAPVRHGAVPKVFAVGLGCELRHARRLVYSAGLDLADPRAAVPIGLGCKVCDRPACPQRAFPPAGRPLLVNENTSTVEPYPTAP</sequence>
<dbReference type="Pfam" id="PF06114">
    <property type="entry name" value="Peptidase_M78"/>
    <property type="match status" value="1"/>
</dbReference>
<gene>
    <name evidence="6" type="ORF">HDA36_003056</name>
</gene>
<evidence type="ECO:0000256" key="4">
    <source>
        <dbReference type="ARBA" id="ARBA00023163"/>
    </source>
</evidence>
<evidence type="ECO:0000256" key="3">
    <source>
        <dbReference type="ARBA" id="ARBA00023125"/>
    </source>
</evidence>
<dbReference type="GO" id="GO:0003677">
    <property type="term" value="F:DNA binding"/>
    <property type="evidence" value="ECO:0007669"/>
    <property type="project" value="UniProtKB-KW"/>
</dbReference>
<dbReference type="InterPro" id="IPR010359">
    <property type="entry name" value="IrrE_HExxH"/>
</dbReference>
<reference evidence="6 7" key="1">
    <citation type="submission" date="2020-08" db="EMBL/GenBank/DDBJ databases">
        <title>Sequencing the genomes of 1000 actinobacteria strains.</title>
        <authorList>
            <person name="Klenk H.-P."/>
        </authorList>
    </citation>
    <scope>NUCLEOTIDE SEQUENCE [LARGE SCALE GENOMIC DNA]</scope>
    <source>
        <strain evidence="6 7">DSM 44551</strain>
    </source>
</reference>
<evidence type="ECO:0000313" key="6">
    <source>
        <dbReference type="EMBL" id="MBB5432972.1"/>
    </source>
</evidence>
<evidence type="ECO:0000259" key="5">
    <source>
        <dbReference type="PROSITE" id="PS50943"/>
    </source>
</evidence>
<dbReference type="PROSITE" id="PS50943">
    <property type="entry name" value="HTH_CROC1"/>
    <property type="match status" value="1"/>
</dbReference>
<organism evidence="6 7">
    <name type="scientific">Nocardiopsis composta</name>
    <dbReference type="NCBI Taxonomy" id="157465"/>
    <lineage>
        <taxon>Bacteria</taxon>
        <taxon>Bacillati</taxon>
        <taxon>Actinomycetota</taxon>
        <taxon>Actinomycetes</taxon>
        <taxon>Streptosporangiales</taxon>
        <taxon>Nocardiopsidaceae</taxon>
        <taxon>Nocardiopsis</taxon>
    </lineage>
</organism>
<dbReference type="Proteomes" id="UP000572635">
    <property type="component" value="Unassembled WGS sequence"/>
</dbReference>
<dbReference type="PANTHER" id="PTHR46797">
    <property type="entry name" value="HTH-TYPE TRANSCRIPTIONAL REGULATOR"/>
    <property type="match status" value="1"/>
</dbReference>
<dbReference type="GO" id="GO:0005829">
    <property type="term" value="C:cytosol"/>
    <property type="evidence" value="ECO:0007669"/>
    <property type="project" value="TreeGrafter"/>
</dbReference>
<dbReference type="SMART" id="SM00530">
    <property type="entry name" value="HTH_XRE"/>
    <property type="match status" value="1"/>
</dbReference>
<dbReference type="PIRSF" id="PIRSF019251">
    <property type="entry name" value="Rv0465c"/>
    <property type="match status" value="1"/>
</dbReference>
<dbReference type="Gene3D" id="1.10.260.40">
    <property type="entry name" value="lambda repressor-like DNA-binding domains"/>
    <property type="match status" value="1"/>
</dbReference>
<dbReference type="AlphaFoldDB" id="A0A7W8VE63"/>
<dbReference type="SUPFAM" id="SSF47413">
    <property type="entry name" value="lambda repressor-like DNA-binding domains"/>
    <property type="match status" value="1"/>
</dbReference>
<dbReference type="EMBL" id="JACHDB010000001">
    <property type="protein sequence ID" value="MBB5432972.1"/>
    <property type="molecule type" value="Genomic_DNA"/>
</dbReference>
<protein>
    <recommendedName>
        <fullName evidence="5">HTH cro/C1-type domain-containing protein</fullName>
    </recommendedName>
</protein>
<feature type="domain" description="HTH cro/C1-type" evidence="5">
    <location>
        <begin position="10"/>
        <end position="64"/>
    </location>
</feature>
<keyword evidence="2" id="KW-0805">Transcription regulation</keyword>
<dbReference type="InterPro" id="IPR010982">
    <property type="entry name" value="Lambda_DNA-bd_dom_sf"/>
</dbReference>
<evidence type="ECO:0000256" key="2">
    <source>
        <dbReference type="ARBA" id="ARBA00023015"/>
    </source>
</evidence>
<dbReference type="RefSeq" id="WP_184392459.1">
    <property type="nucleotide sequence ID" value="NZ_BAAAJD010000187.1"/>
</dbReference>
<comment type="caution">
    <text evidence="6">The sequence shown here is derived from an EMBL/GenBank/DDBJ whole genome shotgun (WGS) entry which is preliminary data.</text>
</comment>
<dbReference type="PANTHER" id="PTHR46797:SF23">
    <property type="entry name" value="HTH-TYPE TRANSCRIPTIONAL REGULATOR SUTR"/>
    <property type="match status" value="1"/>
</dbReference>
<name>A0A7W8VE63_9ACTN</name>
<dbReference type="InterPro" id="IPR001387">
    <property type="entry name" value="Cro/C1-type_HTH"/>
</dbReference>